<dbReference type="Proteomes" id="UP000006727">
    <property type="component" value="Chromosome 23"/>
</dbReference>
<evidence type="ECO:0000256" key="1">
    <source>
        <dbReference type="SAM" id="MobiDB-lite"/>
    </source>
</evidence>
<dbReference type="FunFam" id="1.20.1050.80:FF:000007">
    <property type="entry name" value="Vacuolar protein sorting-associated protein 9A"/>
    <property type="match status" value="1"/>
</dbReference>
<dbReference type="Gramene" id="Pp3c23_18370V3.6">
    <property type="protein sequence ID" value="Pp3c23_18370V3.6"/>
    <property type="gene ID" value="Pp3c23_18370"/>
</dbReference>
<dbReference type="EnsemblPlants" id="Pp3c23_18370V3.6">
    <property type="protein sequence ID" value="Pp3c23_18370V3.6"/>
    <property type="gene ID" value="Pp3c23_18370"/>
</dbReference>
<dbReference type="Gramene" id="Pp3c23_18370V3.2">
    <property type="protein sequence ID" value="Pp3c23_18370V3.2"/>
    <property type="gene ID" value="Pp3c23_18370"/>
</dbReference>
<dbReference type="Pfam" id="PF18151">
    <property type="entry name" value="DUF5601"/>
    <property type="match status" value="1"/>
</dbReference>
<dbReference type="Gramene" id="Pp3c23_18370V3.4">
    <property type="protein sequence ID" value="Pp3c23_18370V3.4"/>
    <property type="gene ID" value="Pp3c23_18370"/>
</dbReference>
<feature type="region of interest" description="Disordered" evidence="1">
    <location>
        <begin position="497"/>
        <end position="550"/>
    </location>
</feature>
<dbReference type="InterPro" id="IPR045046">
    <property type="entry name" value="Vps9-like"/>
</dbReference>
<dbReference type="GO" id="GO:0031267">
    <property type="term" value="F:small GTPase binding"/>
    <property type="evidence" value="ECO:0000318"/>
    <property type="project" value="GO_Central"/>
</dbReference>
<dbReference type="RefSeq" id="XP_024362704.1">
    <property type="nucleotide sequence ID" value="XM_024506936.2"/>
</dbReference>
<dbReference type="SMART" id="SM00167">
    <property type="entry name" value="VPS9"/>
    <property type="match status" value="1"/>
</dbReference>
<dbReference type="GO" id="GO:0016192">
    <property type="term" value="P:vesicle-mediated transport"/>
    <property type="evidence" value="ECO:0007669"/>
    <property type="project" value="InterPro"/>
</dbReference>
<proteinExistence type="predicted"/>
<dbReference type="PANTHER" id="PTHR23101">
    <property type="entry name" value="RAB GDP/GTP EXCHANGE FACTOR"/>
    <property type="match status" value="1"/>
</dbReference>
<evidence type="ECO:0000313" key="5">
    <source>
        <dbReference type="Proteomes" id="UP000006727"/>
    </source>
</evidence>
<dbReference type="SMR" id="A0A2K1IJX4"/>
<evidence type="ECO:0000313" key="4">
    <source>
        <dbReference type="EnsemblPlants" id="Pp3c23_18370V3.1"/>
    </source>
</evidence>
<dbReference type="PaxDb" id="3218-PP1S49_250V6.2"/>
<dbReference type="GeneID" id="112276018"/>
<evidence type="ECO:0000259" key="2">
    <source>
        <dbReference type="PROSITE" id="PS51205"/>
    </source>
</evidence>
<dbReference type="GO" id="GO:0005085">
    <property type="term" value="F:guanyl-nucleotide exchange factor activity"/>
    <property type="evidence" value="ECO:0000318"/>
    <property type="project" value="GO_Central"/>
</dbReference>
<evidence type="ECO:0000313" key="3">
    <source>
        <dbReference type="EMBL" id="PNR29568.1"/>
    </source>
</evidence>
<keyword evidence="5" id="KW-1185">Reference proteome</keyword>
<dbReference type="Gramene" id="Pp3c23_18370V3.1">
    <property type="protein sequence ID" value="Pp3c23_18370V3.1"/>
    <property type="gene ID" value="Pp3c23_18370"/>
</dbReference>
<feature type="compositionally biased region" description="Basic and acidic residues" evidence="1">
    <location>
        <begin position="289"/>
        <end position="298"/>
    </location>
</feature>
<dbReference type="Gramene" id="Pp3c23_18370V3.5">
    <property type="protein sequence ID" value="Pp3c23_18370V3.5"/>
    <property type="gene ID" value="Pp3c23_18370"/>
</dbReference>
<accession>A0A2K1IJX4</accession>
<dbReference type="Pfam" id="PF02204">
    <property type="entry name" value="VPS9"/>
    <property type="match status" value="1"/>
</dbReference>
<dbReference type="RefSeq" id="XP_024362707.1">
    <property type="nucleotide sequence ID" value="XM_024506939.2"/>
</dbReference>
<dbReference type="EnsemblPlants" id="Pp3c23_18370V3.1">
    <property type="protein sequence ID" value="Pp3c23_18370V3.1"/>
    <property type="gene ID" value="Pp3c23_18370"/>
</dbReference>
<dbReference type="EnsemblPlants" id="Pp3c23_18370V3.4">
    <property type="protein sequence ID" value="Pp3c23_18370V3.4"/>
    <property type="gene ID" value="Pp3c23_18370"/>
</dbReference>
<dbReference type="RefSeq" id="XP_073386794.1">
    <property type="nucleotide sequence ID" value="XM_073530693.1"/>
</dbReference>
<dbReference type="Gene3D" id="1.20.1050.80">
    <property type="entry name" value="VPS9 domain"/>
    <property type="match status" value="1"/>
</dbReference>
<dbReference type="PROSITE" id="PS51205">
    <property type="entry name" value="VPS9"/>
    <property type="match status" value="1"/>
</dbReference>
<dbReference type="OMA" id="FREYPYL"/>
<dbReference type="GO" id="GO:0030139">
    <property type="term" value="C:endocytic vesicle"/>
    <property type="evidence" value="ECO:0000318"/>
    <property type="project" value="GO_Central"/>
</dbReference>
<dbReference type="EnsemblPlants" id="Pp3c23_18370V3.2">
    <property type="protein sequence ID" value="Pp3c23_18370V3.2"/>
    <property type="gene ID" value="Pp3c23_18370"/>
</dbReference>
<dbReference type="OrthoDB" id="300289at2759"/>
<gene>
    <name evidence="4" type="primary">LOC112276018</name>
    <name evidence="3" type="ORF">PHYPA_028262</name>
</gene>
<dbReference type="PANTHER" id="PTHR23101:SF25">
    <property type="entry name" value="GTPASE-ACTIVATING PROTEIN AND VPS9 DOMAIN-CONTAINING PROTEIN 1"/>
    <property type="match status" value="1"/>
</dbReference>
<dbReference type="EnsemblPlants" id="Pp3c23_18370V3.3">
    <property type="protein sequence ID" value="Pp3c23_18370V3.3"/>
    <property type="gene ID" value="Pp3c23_18370"/>
</dbReference>
<dbReference type="AlphaFoldDB" id="A0A2K1IJX4"/>
<dbReference type="SUPFAM" id="SSF109993">
    <property type="entry name" value="VPS9 domain"/>
    <property type="match status" value="1"/>
</dbReference>
<dbReference type="EnsemblPlants" id="Pp3c23_18370V3.5">
    <property type="protein sequence ID" value="Pp3c23_18370V3.5"/>
    <property type="gene ID" value="Pp3c23_18370"/>
</dbReference>
<dbReference type="InterPro" id="IPR003123">
    <property type="entry name" value="VPS9"/>
</dbReference>
<dbReference type="EMBL" id="ABEU02000023">
    <property type="protein sequence ID" value="PNR29568.1"/>
    <property type="molecule type" value="Genomic_DNA"/>
</dbReference>
<feature type="region of interest" description="Disordered" evidence="1">
    <location>
        <begin position="279"/>
        <end position="305"/>
    </location>
</feature>
<name>A0A2K1IJX4_PHYPA</name>
<dbReference type="Gramene" id="Pp3c23_18370V3.3">
    <property type="protein sequence ID" value="Pp3c23_18370V3.3"/>
    <property type="gene ID" value="Pp3c23_18370"/>
</dbReference>
<feature type="region of interest" description="Disordered" evidence="1">
    <location>
        <begin position="334"/>
        <end position="353"/>
    </location>
</feature>
<dbReference type="Gene3D" id="1.10.246.120">
    <property type="match status" value="1"/>
</dbReference>
<protein>
    <recommendedName>
        <fullName evidence="2">VPS9 domain-containing protein</fullName>
    </recommendedName>
</protein>
<dbReference type="InterPro" id="IPR037191">
    <property type="entry name" value="VPS9_dom_sf"/>
</dbReference>
<feature type="domain" description="VPS9" evidence="2">
    <location>
        <begin position="108"/>
        <end position="251"/>
    </location>
</feature>
<feature type="compositionally biased region" description="Polar residues" evidence="1">
    <location>
        <begin position="279"/>
        <end position="288"/>
    </location>
</feature>
<dbReference type="RefSeq" id="XP_024362708.1">
    <property type="nucleotide sequence ID" value="XM_024506940.2"/>
</dbReference>
<reference evidence="3 5" key="1">
    <citation type="journal article" date="2008" name="Science">
        <title>The Physcomitrella genome reveals evolutionary insights into the conquest of land by plants.</title>
        <authorList>
            <person name="Rensing S."/>
            <person name="Lang D."/>
            <person name="Zimmer A."/>
            <person name="Terry A."/>
            <person name="Salamov A."/>
            <person name="Shapiro H."/>
            <person name="Nishiyama T."/>
            <person name="Perroud P.-F."/>
            <person name="Lindquist E."/>
            <person name="Kamisugi Y."/>
            <person name="Tanahashi T."/>
            <person name="Sakakibara K."/>
            <person name="Fujita T."/>
            <person name="Oishi K."/>
            <person name="Shin-I T."/>
            <person name="Kuroki Y."/>
            <person name="Toyoda A."/>
            <person name="Suzuki Y."/>
            <person name="Hashimoto A."/>
            <person name="Yamaguchi K."/>
            <person name="Sugano A."/>
            <person name="Kohara Y."/>
            <person name="Fujiyama A."/>
            <person name="Anterola A."/>
            <person name="Aoki S."/>
            <person name="Ashton N."/>
            <person name="Barbazuk W.B."/>
            <person name="Barker E."/>
            <person name="Bennetzen J."/>
            <person name="Bezanilla M."/>
            <person name="Blankenship R."/>
            <person name="Cho S.H."/>
            <person name="Dutcher S."/>
            <person name="Estelle M."/>
            <person name="Fawcett J.A."/>
            <person name="Gundlach H."/>
            <person name="Hanada K."/>
            <person name="Heyl A."/>
            <person name="Hicks K.A."/>
            <person name="Hugh J."/>
            <person name="Lohr M."/>
            <person name="Mayer K."/>
            <person name="Melkozernov A."/>
            <person name="Murata T."/>
            <person name="Nelson D."/>
            <person name="Pils B."/>
            <person name="Prigge M."/>
            <person name="Reiss B."/>
            <person name="Renner T."/>
            <person name="Rombauts S."/>
            <person name="Rushton P."/>
            <person name="Sanderfoot A."/>
            <person name="Schween G."/>
            <person name="Shiu S.-H."/>
            <person name="Stueber K."/>
            <person name="Theodoulou F.L."/>
            <person name="Tu H."/>
            <person name="Van de Peer Y."/>
            <person name="Verrier P.J."/>
            <person name="Waters E."/>
            <person name="Wood A."/>
            <person name="Yang L."/>
            <person name="Cove D."/>
            <person name="Cuming A."/>
            <person name="Hasebe M."/>
            <person name="Lucas S."/>
            <person name="Mishler D.B."/>
            <person name="Reski R."/>
            <person name="Grigoriev I."/>
            <person name="Quatrano R.S."/>
            <person name="Boore J.L."/>
        </authorList>
    </citation>
    <scope>NUCLEOTIDE SEQUENCE [LARGE SCALE GENOMIC DNA]</scope>
    <source>
        <strain evidence="4 5">cv. Gransden 2004</strain>
    </source>
</reference>
<reference evidence="3 5" key="2">
    <citation type="journal article" date="2018" name="Plant J.">
        <title>The Physcomitrella patens chromosome-scale assembly reveals moss genome structure and evolution.</title>
        <authorList>
            <person name="Lang D."/>
            <person name="Ullrich K.K."/>
            <person name="Murat F."/>
            <person name="Fuchs J."/>
            <person name="Jenkins J."/>
            <person name="Haas F.B."/>
            <person name="Piednoel M."/>
            <person name="Gundlach H."/>
            <person name="Van Bel M."/>
            <person name="Meyberg R."/>
            <person name="Vives C."/>
            <person name="Morata J."/>
            <person name="Symeonidi A."/>
            <person name="Hiss M."/>
            <person name="Muchero W."/>
            <person name="Kamisugi Y."/>
            <person name="Saleh O."/>
            <person name="Blanc G."/>
            <person name="Decker E.L."/>
            <person name="van Gessel N."/>
            <person name="Grimwood J."/>
            <person name="Hayes R.D."/>
            <person name="Graham S.W."/>
            <person name="Gunter L.E."/>
            <person name="McDaniel S.F."/>
            <person name="Hoernstein S.N.W."/>
            <person name="Larsson A."/>
            <person name="Li F.W."/>
            <person name="Perroud P.F."/>
            <person name="Phillips J."/>
            <person name="Ranjan P."/>
            <person name="Rokshar D.S."/>
            <person name="Rothfels C.J."/>
            <person name="Schneider L."/>
            <person name="Shu S."/>
            <person name="Stevenson D.W."/>
            <person name="Thummler F."/>
            <person name="Tillich M."/>
            <person name="Villarreal Aguilar J.C."/>
            <person name="Widiez T."/>
            <person name="Wong G.K."/>
            <person name="Wymore A."/>
            <person name="Zhang Y."/>
            <person name="Zimmer A.D."/>
            <person name="Quatrano R.S."/>
            <person name="Mayer K.F.X."/>
            <person name="Goodstein D."/>
            <person name="Casacuberta J.M."/>
            <person name="Vandepoele K."/>
            <person name="Reski R."/>
            <person name="Cuming A.C."/>
            <person name="Tuskan G.A."/>
            <person name="Maumus F."/>
            <person name="Salse J."/>
            <person name="Schmutz J."/>
            <person name="Rensing S.A."/>
        </authorList>
    </citation>
    <scope>NUCLEOTIDE SEQUENCE [LARGE SCALE GENOMIC DNA]</scope>
    <source>
        <strain evidence="4 5">cv. Gransden 2004</strain>
    </source>
</reference>
<dbReference type="GO" id="GO:0005829">
    <property type="term" value="C:cytosol"/>
    <property type="evidence" value="ECO:0000318"/>
    <property type="project" value="GO_Central"/>
</dbReference>
<dbReference type="InterPro" id="IPR041545">
    <property type="entry name" value="DUF5601"/>
</dbReference>
<dbReference type="STRING" id="3218.A0A2K1IJX4"/>
<reference evidence="4" key="3">
    <citation type="submission" date="2020-12" db="UniProtKB">
        <authorList>
            <consortium name="EnsemblPlants"/>
        </authorList>
    </citation>
    <scope>IDENTIFICATION</scope>
</reference>
<sequence length="550" mass="60020">MENVDMFNAATATLTFHDFLDRMRHPQAVDLVKSIKSFIVEFMSRTPDPDKDSESVQSFLTTTEGAFGAHPLFVNATDEELDSAGEGLEKYLMTKLFSRAFAPVSEEKEHDKKLSEKMAILQQFIRPEHLDIPPKFDESSLLFAQKELLKINTYKAPRDKLVCILNCCRVINNLLLNVSIGSKDNPPGADDFLPVLIYVVIKANPPQLNSNLLYINRYRHHSRLVSEAAYFYTNIVSAEHFIDNLEATSLSMDSSEFEKQMQSAIALLDANLSAQPSVTAKHSSVSEDNTLKSAEHDSPSASTQSVIKLEPGLTVHKEDQVESPVLPADSIASAVSAESVPPGSKASGSSDKDTMTVAKLEALGLPDVLEADKTGQLARDYPYLYASAGDLKVMDVEGLLADYKEIVLKYAALYKAVQGMGSATGNRRTSSPLLDISESSGILQTAAEFQNTKESASPDEKFVLGEDKAPAREEPSEVKTDGGVQDLFEGLNLLNNPTDRPHSPSLEHVTVQGHSPDHSTRETAGGQCEEVEPNYDVAATDVGASDITKH</sequence>
<dbReference type="RefSeq" id="XP_024362705.1">
    <property type="nucleotide sequence ID" value="XM_024506937.2"/>
</dbReference>
<organism evidence="3">
    <name type="scientific">Physcomitrium patens</name>
    <name type="common">Spreading-leaved earth moss</name>
    <name type="synonym">Physcomitrella patens</name>
    <dbReference type="NCBI Taxonomy" id="3218"/>
    <lineage>
        <taxon>Eukaryota</taxon>
        <taxon>Viridiplantae</taxon>
        <taxon>Streptophyta</taxon>
        <taxon>Embryophyta</taxon>
        <taxon>Bryophyta</taxon>
        <taxon>Bryophytina</taxon>
        <taxon>Bryopsida</taxon>
        <taxon>Funariidae</taxon>
        <taxon>Funariales</taxon>
        <taxon>Funariaceae</taxon>
        <taxon>Physcomitrium</taxon>
    </lineage>
</organism>